<dbReference type="EMBL" id="AEYP01094372">
    <property type="status" value="NOT_ANNOTATED_CDS"/>
    <property type="molecule type" value="Genomic_DNA"/>
</dbReference>
<dbReference type="InterPro" id="IPR050158">
    <property type="entry name" value="Ubiquitin_ubiquitin-like"/>
</dbReference>
<protein>
    <recommendedName>
        <fullName evidence="13">Ubiquitin-ribosomal protein eL40 fusion protein</fullName>
    </recommendedName>
    <alternativeName>
        <fullName evidence="11">Ubiquitin A-52 residue ribosomal protein fusion product 1</fullName>
    </alternativeName>
</protein>
<keyword evidence="9" id="KW-0687">Ribonucleoprotein</keyword>
<dbReference type="SMART" id="SM01377">
    <property type="entry name" value="Ribosomal_L40e"/>
    <property type="match status" value="1"/>
</dbReference>
<dbReference type="Pfam" id="PF01020">
    <property type="entry name" value="Ribosomal_L40e"/>
    <property type="match status" value="1"/>
</dbReference>
<dbReference type="Ensembl" id="ENSMPUT00000012790.1">
    <property type="protein sequence ID" value="ENSMPUP00000012587.1"/>
    <property type="gene ID" value="ENSMPUG00000012681.1"/>
</dbReference>
<dbReference type="GO" id="GO:0006412">
    <property type="term" value="P:translation"/>
    <property type="evidence" value="ECO:0007669"/>
    <property type="project" value="InterPro"/>
</dbReference>
<dbReference type="InterPro" id="IPR019956">
    <property type="entry name" value="Ubiquitin_dom"/>
</dbReference>
<dbReference type="PANTHER" id="PTHR10666">
    <property type="entry name" value="UBIQUITIN"/>
    <property type="match status" value="1"/>
</dbReference>
<sequence>MQIFAKTLMGKMVTLEAEPSDMDIIKNVKAKIQDKKGIPPDQQHLTFAGKQLEDGHTLLGCNIRKEFALHLVLHLWSGISWLRSNNCDKVICRECYSHLHPSAVNSRQEKVGQGPGIRSRPRND</sequence>
<evidence type="ECO:0000256" key="12">
    <source>
        <dbReference type="ARBA" id="ARBA00035125"/>
    </source>
</evidence>
<keyword evidence="6" id="KW-0013">ADP-ribosylation</keyword>
<evidence type="ECO:0000313" key="16">
    <source>
        <dbReference type="Ensembl" id="ENSMPUP00000012587.1"/>
    </source>
</evidence>
<dbReference type="HOGENOM" id="CLU_010412_3_4_1"/>
<keyword evidence="5" id="KW-0963">Cytoplasm</keyword>
<reference evidence="16" key="1">
    <citation type="submission" date="2024-06" db="UniProtKB">
        <authorList>
            <consortium name="Ensembl"/>
        </authorList>
    </citation>
    <scope>IDENTIFICATION</scope>
</reference>
<dbReference type="InterPro" id="IPR029071">
    <property type="entry name" value="Ubiquitin-like_domsf"/>
</dbReference>
<dbReference type="SUPFAM" id="SSF54236">
    <property type="entry name" value="Ubiquitin-like"/>
    <property type="match status" value="1"/>
</dbReference>
<dbReference type="STRING" id="9669.ENSMPUP00000012587"/>
<evidence type="ECO:0000256" key="1">
    <source>
        <dbReference type="ARBA" id="ARBA00004123"/>
    </source>
</evidence>
<evidence type="ECO:0000256" key="7">
    <source>
        <dbReference type="ARBA" id="ARBA00022980"/>
    </source>
</evidence>
<evidence type="ECO:0000256" key="6">
    <source>
        <dbReference type="ARBA" id="ARBA00022765"/>
    </source>
</evidence>
<dbReference type="InterPro" id="IPR000626">
    <property type="entry name" value="Ubiquitin-like_dom"/>
</dbReference>
<proteinExistence type="inferred from homology"/>
<comment type="subcellular location">
    <subcellularLocation>
        <location evidence="2">Cytoplasm</location>
    </subcellularLocation>
    <subcellularLocation>
        <location evidence="1">Nucleus</location>
    </subcellularLocation>
</comment>
<name>M3YMN0_MUSPF</name>
<dbReference type="AlphaFoldDB" id="M3YMN0"/>
<feature type="region of interest" description="Disordered" evidence="14">
    <location>
        <begin position="104"/>
        <end position="124"/>
    </location>
</feature>
<dbReference type="OMA" id="FEHRDIT"/>
<feature type="domain" description="Ubiquitin-like" evidence="15">
    <location>
        <begin position="1"/>
        <end position="78"/>
    </location>
</feature>
<dbReference type="Gene3D" id="4.10.1060.50">
    <property type="match status" value="1"/>
</dbReference>
<comment type="similarity">
    <text evidence="3">In the N-terminal section; belongs to the ubiquitin family.</text>
</comment>
<dbReference type="GO" id="GO:0005634">
    <property type="term" value="C:nucleus"/>
    <property type="evidence" value="ECO:0007669"/>
    <property type="project" value="UniProtKB-SubCell"/>
</dbReference>
<dbReference type="eggNOG" id="KOG0003">
    <property type="taxonomic scope" value="Eukaryota"/>
</dbReference>
<keyword evidence="8" id="KW-0539">Nucleus</keyword>
<comment type="similarity">
    <text evidence="4">In the C-terminal section; belongs to the eukaryotic ribosomal protein eL40 family.</text>
</comment>
<dbReference type="Gene3D" id="3.10.20.90">
    <property type="entry name" value="Phosphatidylinositol 3-kinase Catalytic Subunit, Chain A, domain 1"/>
    <property type="match status" value="1"/>
</dbReference>
<dbReference type="SMART" id="SM00213">
    <property type="entry name" value="UBQ"/>
    <property type="match status" value="1"/>
</dbReference>
<dbReference type="InterPro" id="IPR001975">
    <property type="entry name" value="Ribosomal_eL40_dom"/>
</dbReference>
<evidence type="ECO:0000256" key="11">
    <source>
        <dbReference type="ARBA" id="ARBA00032326"/>
    </source>
</evidence>
<dbReference type="InParanoid" id="M3YMN0"/>
<evidence type="ECO:0000256" key="13">
    <source>
        <dbReference type="ARBA" id="ARBA00035298"/>
    </source>
</evidence>
<dbReference type="PROSITE" id="PS50053">
    <property type="entry name" value="UBIQUITIN_2"/>
    <property type="match status" value="1"/>
</dbReference>
<dbReference type="GO" id="GO:1990904">
    <property type="term" value="C:ribonucleoprotein complex"/>
    <property type="evidence" value="ECO:0007669"/>
    <property type="project" value="UniProtKB-KW"/>
</dbReference>
<evidence type="ECO:0000256" key="9">
    <source>
        <dbReference type="ARBA" id="ARBA00023274"/>
    </source>
</evidence>
<evidence type="ECO:0000256" key="5">
    <source>
        <dbReference type="ARBA" id="ARBA00022490"/>
    </source>
</evidence>
<evidence type="ECO:0000256" key="14">
    <source>
        <dbReference type="SAM" id="MobiDB-lite"/>
    </source>
</evidence>
<dbReference type="FunFam" id="3.10.20.90:FF:000160">
    <property type="entry name" value="Polyubiquitin-C"/>
    <property type="match status" value="1"/>
</dbReference>
<comment type="subunit">
    <text evidence="12">Part of the 60S ribosomal subunit. Interacts with UBQLN1 (via UBA domain).</text>
</comment>
<dbReference type="GO" id="GO:0005737">
    <property type="term" value="C:cytoplasm"/>
    <property type="evidence" value="ECO:0007669"/>
    <property type="project" value="UniProtKB-SubCell"/>
</dbReference>
<evidence type="ECO:0000259" key="15">
    <source>
        <dbReference type="PROSITE" id="PS50053"/>
    </source>
</evidence>
<accession>M3YMN0</accession>
<evidence type="ECO:0000256" key="4">
    <source>
        <dbReference type="ARBA" id="ARBA00010570"/>
    </source>
</evidence>
<dbReference type="Pfam" id="PF00240">
    <property type="entry name" value="ubiquitin"/>
    <property type="match status" value="1"/>
</dbReference>
<dbReference type="GO" id="GO:0005840">
    <property type="term" value="C:ribosome"/>
    <property type="evidence" value="ECO:0007669"/>
    <property type="project" value="UniProtKB-KW"/>
</dbReference>
<dbReference type="GeneTree" id="ENSGT00940000153593"/>
<evidence type="ECO:0000256" key="3">
    <source>
        <dbReference type="ARBA" id="ARBA00008373"/>
    </source>
</evidence>
<comment type="function">
    <text evidence="10">Component of the 60S subunit of the ribosome. Ribosomal protein L40 is essential for translation of a subset of cellular transcripts, and especially for cap-dependent translation of vesicular stomatitis virus mRNAs.</text>
</comment>
<evidence type="ECO:0000256" key="2">
    <source>
        <dbReference type="ARBA" id="ARBA00004496"/>
    </source>
</evidence>
<keyword evidence="7" id="KW-0689">Ribosomal protein</keyword>
<evidence type="ECO:0000256" key="8">
    <source>
        <dbReference type="ARBA" id="ARBA00023242"/>
    </source>
</evidence>
<evidence type="ECO:0000256" key="10">
    <source>
        <dbReference type="ARBA" id="ARBA00029415"/>
    </source>
</evidence>
<dbReference type="PRINTS" id="PR00348">
    <property type="entry name" value="UBIQUITIN"/>
</dbReference>
<dbReference type="GO" id="GO:0003735">
    <property type="term" value="F:structural constituent of ribosome"/>
    <property type="evidence" value="ECO:0007669"/>
    <property type="project" value="InterPro"/>
</dbReference>
<dbReference type="InterPro" id="IPR038587">
    <property type="entry name" value="Ribosomal_eL40_sf"/>
</dbReference>
<organism evidence="16">
    <name type="scientific">Mustela putorius furo</name>
    <name type="common">European domestic ferret</name>
    <name type="synonym">Mustela furo</name>
    <dbReference type="NCBI Taxonomy" id="9669"/>
    <lineage>
        <taxon>Eukaryota</taxon>
        <taxon>Metazoa</taxon>
        <taxon>Chordata</taxon>
        <taxon>Craniata</taxon>
        <taxon>Vertebrata</taxon>
        <taxon>Euteleostomi</taxon>
        <taxon>Mammalia</taxon>
        <taxon>Eutheria</taxon>
        <taxon>Laurasiatheria</taxon>
        <taxon>Carnivora</taxon>
        <taxon>Caniformia</taxon>
        <taxon>Musteloidea</taxon>
        <taxon>Mustelidae</taxon>
        <taxon>Mustelinae</taxon>
        <taxon>Mustela</taxon>
    </lineage>
</organism>